<dbReference type="Proteomes" id="UP000438429">
    <property type="component" value="Unassembled WGS sequence"/>
</dbReference>
<evidence type="ECO:0000313" key="2">
    <source>
        <dbReference type="EMBL" id="KAF0044989.1"/>
    </source>
</evidence>
<organism evidence="2 3">
    <name type="scientific">Scophthalmus maximus</name>
    <name type="common">Turbot</name>
    <name type="synonym">Psetta maxima</name>
    <dbReference type="NCBI Taxonomy" id="52904"/>
    <lineage>
        <taxon>Eukaryota</taxon>
        <taxon>Metazoa</taxon>
        <taxon>Chordata</taxon>
        <taxon>Craniata</taxon>
        <taxon>Vertebrata</taxon>
        <taxon>Euteleostomi</taxon>
        <taxon>Actinopterygii</taxon>
        <taxon>Neopterygii</taxon>
        <taxon>Teleostei</taxon>
        <taxon>Neoteleostei</taxon>
        <taxon>Acanthomorphata</taxon>
        <taxon>Carangaria</taxon>
        <taxon>Pleuronectiformes</taxon>
        <taxon>Pleuronectoidei</taxon>
        <taxon>Scophthalmidae</taxon>
        <taxon>Scophthalmus</taxon>
    </lineage>
</organism>
<evidence type="ECO:0000313" key="3">
    <source>
        <dbReference type="Proteomes" id="UP000438429"/>
    </source>
</evidence>
<evidence type="ECO:0000256" key="1">
    <source>
        <dbReference type="SAM" id="MobiDB-lite"/>
    </source>
</evidence>
<protein>
    <submittedName>
        <fullName evidence="2">Uncharacterized protein</fullName>
    </submittedName>
</protein>
<gene>
    <name evidence="2" type="ORF">F2P81_001518</name>
</gene>
<feature type="compositionally biased region" description="Basic and acidic residues" evidence="1">
    <location>
        <begin position="15"/>
        <end position="31"/>
    </location>
</feature>
<dbReference type="EMBL" id="VEVO01000002">
    <property type="protein sequence ID" value="KAF0044989.1"/>
    <property type="molecule type" value="Genomic_DNA"/>
</dbReference>
<sequence>MSGREGKRGQKPPRRLLDGIQRRGQEKRSIDRGSAQHAAGSVAATPEHSGEGNTTAAAHVMQQAQGDALVLSKAQRASSVPVHLPNITNIVRVGKSSCAI</sequence>
<accession>A0A6A4TJK3</accession>
<comment type="caution">
    <text evidence="2">The sequence shown here is derived from an EMBL/GenBank/DDBJ whole genome shotgun (WGS) entry which is preliminary data.</text>
</comment>
<feature type="region of interest" description="Disordered" evidence="1">
    <location>
        <begin position="1"/>
        <end position="56"/>
    </location>
</feature>
<proteinExistence type="predicted"/>
<reference evidence="2 3" key="1">
    <citation type="submission" date="2019-06" db="EMBL/GenBank/DDBJ databases">
        <title>Draft genomes of female and male turbot (Scophthalmus maximus).</title>
        <authorList>
            <person name="Xu H."/>
            <person name="Xu X.-W."/>
            <person name="Shao C."/>
            <person name="Chen S."/>
        </authorList>
    </citation>
    <scope>NUCLEOTIDE SEQUENCE [LARGE SCALE GENOMIC DNA]</scope>
    <source>
        <strain evidence="2">Ysfricsl-2016a</strain>
        <tissue evidence="2">Blood</tissue>
    </source>
</reference>
<dbReference type="AlphaFoldDB" id="A0A6A4TJK3"/>
<name>A0A6A4TJK3_SCOMX</name>